<comment type="caution">
    <text evidence="4">The sequence shown here is derived from an EMBL/GenBank/DDBJ whole genome shotgun (WGS) entry which is preliminary data.</text>
</comment>
<dbReference type="EMBL" id="BAABDH010000095">
    <property type="protein sequence ID" value="GAA3945387.1"/>
    <property type="molecule type" value="Genomic_DNA"/>
</dbReference>
<dbReference type="Pfam" id="PF19313">
    <property type="entry name" value="DUF5916"/>
    <property type="match status" value="1"/>
</dbReference>
<dbReference type="Gene3D" id="2.60.40.1190">
    <property type="match status" value="1"/>
</dbReference>
<dbReference type="RefSeq" id="WP_345115471.1">
    <property type="nucleotide sequence ID" value="NZ_BAABDH010000095.1"/>
</dbReference>
<dbReference type="InterPro" id="IPR010502">
    <property type="entry name" value="Carb-bd_dom_fam9"/>
</dbReference>
<evidence type="ECO:0000259" key="2">
    <source>
        <dbReference type="Pfam" id="PF06452"/>
    </source>
</evidence>
<protein>
    <recommendedName>
        <fullName evidence="6">Hydrolase</fullName>
    </recommendedName>
</protein>
<evidence type="ECO:0000259" key="3">
    <source>
        <dbReference type="Pfam" id="PF19313"/>
    </source>
</evidence>
<reference evidence="5" key="1">
    <citation type="journal article" date="2019" name="Int. J. Syst. Evol. Microbiol.">
        <title>The Global Catalogue of Microorganisms (GCM) 10K type strain sequencing project: providing services to taxonomists for standard genome sequencing and annotation.</title>
        <authorList>
            <consortium name="The Broad Institute Genomics Platform"/>
            <consortium name="The Broad Institute Genome Sequencing Center for Infectious Disease"/>
            <person name="Wu L."/>
            <person name="Ma J."/>
        </authorList>
    </citation>
    <scope>NUCLEOTIDE SEQUENCE [LARGE SCALE GENOMIC DNA]</scope>
    <source>
        <strain evidence="5">JCM 17214</strain>
    </source>
</reference>
<feature type="domain" description="DUF5916" evidence="3">
    <location>
        <begin position="258"/>
        <end position="355"/>
    </location>
</feature>
<evidence type="ECO:0000256" key="1">
    <source>
        <dbReference type="SAM" id="SignalP"/>
    </source>
</evidence>
<feature type="signal peptide" evidence="1">
    <location>
        <begin position="1"/>
        <end position="26"/>
    </location>
</feature>
<name>A0ABP7NF38_9BACT</name>
<dbReference type="SUPFAM" id="SSF49344">
    <property type="entry name" value="CBD9-like"/>
    <property type="match status" value="1"/>
</dbReference>
<proteinExistence type="predicted"/>
<gene>
    <name evidence="4" type="ORF">GCM10022406_29320</name>
</gene>
<organism evidence="4 5">
    <name type="scientific">Hymenobacter algoricola</name>
    <dbReference type="NCBI Taxonomy" id="486267"/>
    <lineage>
        <taxon>Bacteria</taxon>
        <taxon>Pseudomonadati</taxon>
        <taxon>Bacteroidota</taxon>
        <taxon>Cytophagia</taxon>
        <taxon>Cytophagales</taxon>
        <taxon>Hymenobacteraceae</taxon>
        <taxon>Hymenobacter</taxon>
    </lineage>
</organism>
<evidence type="ECO:0000313" key="5">
    <source>
        <dbReference type="Proteomes" id="UP001499909"/>
    </source>
</evidence>
<dbReference type="InterPro" id="IPR045670">
    <property type="entry name" value="DUF5916"/>
</dbReference>
<evidence type="ECO:0008006" key="6">
    <source>
        <dbReference type="Google" id="ProtNLM"/>
    </source>
</evidence>
<sequence>MSHFLVSRLSGVLLMGGGLLAHSAHAQEIFAPPATPPVVRAVRAAGPVTVDGRLDEAAWRAAPVLKNFRQVEPQQGQPARPDTYVRIVFDERNLYIGAFCPDSLGRAGVRAPDMRRDFGYFDQDLFGVAFDAFRTQRNATAFQTNPYGAQRDLQVFDDNLYDREWDALWKVRTTRTDSGWVAEMQLPWATLRYPGGGKKNAAADSAGWFVNFNRIARRQNQISGYPGYPRAYTTYRMGYVAELRGLQPPPASANIRVAPYTVVQQDRRRDGPDQPTAIDTKVKVGGDVKWALNPHAVLDLTLNTDFAQADADRQVINLRRFNVFFPERRQFFLENAALFAPSTPLFQPFFSRTIGLGDNGLPLPLTGGARYTDRTVGRGIGGLYVRQQQDDFAGGQNPAHFGVGRFLKNYGRQNNVGLLVTSRYDEAGEGRAYGQNTTVSVNGLVRPSQPLTLSYMLSTSLTRGSGGEGVAGHVGASYSTNQYYVGTQHSLITERYLPVMGFVARQNLIYHNPSGYLIWRPSWKPKFIRSIEPGFDVQVYQGASDRRFQEGLARLYPLFLVFQSGARLVGLYELNRQHLPVDFNPVGILIAKGQYTYHRGELSYNTDLSRKVSLSAFGATGGYFNGRLHTASGTLRYSPSAHAALSVQGEYNTLRGVGIERENQDAWLLGPEARLSLNPRVQLTAFYQYSSAARLARWNVRASWEFQPLSYVYLVFNELDNSRLDSRQQQTIGKVSYIKQF</sequence>
<keyword evidence="5" id="KW-1185">Reference proteome</keyword>
<dbReference type="Proteomes" id="UP001499909">
    <property type="component" value="Unassembled WGS sequence"/>
</dbReference>
<evidence type="ECO:0000313" key="4">
    <source>
        <dbReference type="EMBL" id="GAA3945387.1"/>
    </source>
</evidence>
<dbReference type="CDD" id="cd09618">
    <property type="entry name" value="CBM9_like_2"/>
    <property type="match status" value="1"/>
</dbReference>
<dbReference type="Pfam" id="PF06452">
    <property type="entry name" value="CBM9_1"/>
    <property type="match status" value="1"/>
</dbReference>
<accession>A0ABP7NF38</accession>
<feature type="domain" description="Carbohydrate-binding" evidence="2">
    <location>
        <begin position="50"/>
        <end position="198"/>
    </location>
</feature>
<feature type="chain" id="PRO_5047083807" description="Hydrolase" evidence="1">
    <location>
        <begin position="27"/>
        <end position="741"/>
    </location>
</feature>
<keyword evidence="1" id="KW-0732">Signal</keyword>